<dbReference type="Gene3D" id="2.130.10.10">
    <property type="entry name" value="YVTN repeat-like/Quinoprotein amine dehydrogenase"/>
    <property type="match status" value="2"/>
</dbReference>
<proteinExistence type="predicted"/>
<comment type="caution">
    <text evidence="4">The sequence shown here is derived from an EMBL/GenBank/DDBJ whole genome shotgun (WGS) entry which is preliminary data.</text>
</comment>
<evidence type="ECO:0000259" key="3">
    <source>
        <dbReference type="PROSITE" id="PS50197"/>
    </source>
</evidence>
<dbReference type="Gene3D" id="1.10.1540.10">
    <property type="entry name" value="BEACH domain"/>
    <property type="match status" value="1"/>
</dbReference>
<gene>
    <name evidence="4" type="ORF">KIPB_003712</name>
</gene>
<dbReference type="PANTHER" id="PTHR13743:SF112">
    <property type="entry name" value="BEACH DOMAIN-CONTAINING PROTEIN"/>
    <property type="match status" value="1"/>
</dbReference>
<evidence type="ECO:0000256" key="1">
    <source>
        <dbReference type="PROSITE-ProRule" id="PRU00221"/>
    </source>
</evidence>
<dbReference type="SUPFAM" id="SSF81837">
    <property type="entry name" value="BEACH domain"/>
    <property type="match status" value="1"/>
</dbReference>
<sequence length="689" mass="72919">MSASVGMAEVAKAVAAHKEGPVRVIAPFMGESVSGELIPEFFCMPDFLRNHNHTVFGNRQDGQALGDVILPPWAKGSAETFISTNRAALESRHVSAHLHEWIDLIFGVNQSGEGALKACNVYPAYSYEGNVNIDAIKDEHMRNASVMRINEFGQTPAVLFDHPHPCRQTDTLSPSFTLAKPELEEAMMEAYADGDREREMLREREKDSKDTSGRTERERERDNRALVVFNPPLRNGGAVSLHRSPSMVTRFDPLDSPSAVSSPSTTISPYSMTGSPSLAHTSGPDVVAAKKEAARKLIALFGLPSSTAGVTAPNMRMVAIRSDGTLLRLKWQTRAGKAASTVSVKPFSGSLTPDGILSSGGRGSGDVLVDVSSGFGSNISLGNANLGLDPVPMRLTVHKSIPLVGFNILSLSNPNTPVQLCAVRPQGDVVFTGGHFDGSLQANSVESGRLVQAVTRHRDVISCVAVTEDGRYLVTGSKDTTALVWALSPDTGTDGCMVAIRDTKAGVGLSDLSGSPGDSSSQLQPLHVLSGHDQGVVCLDVCSGADLCVTGSLDGTLILTALASGLYIRSIVLPSRHVPVAVRILYNGCIMVHTGQDCTTRLYSVNGTLLHSAVETLPITAVTVSTGGRHVLLAGKRGAVVVRSADTLARVGLSHTKRRDDVITSMAFSLAGQALVVSSARGDVSVFTI</sequence>
<dbReference type="Pfam" id="PF20426">
    <property type="entry name" value="NBCH_WD40"/>
    <property type="match status" value="1"/>
</dbReference>
<dbReference type="Proteomes" id="UP000265618">
    <property type="component" value="Unassembled WGS sequence"/>
</dbReference>
<evidence type="ECO:0000313" key="4">
    <source>
        <dbReference type="EMBL" id="GIQ82552.1"/>
    </source>
</evidence>
<dbReference type="InterPro" id="IPR015943">
    <property type="entry name" value="WD40/YVTN_repeat-like_dom_sf"/>
</dbReference>
<dbReference type="AlphaFoldDB" id="A0A9K3CU49"/>
<organism evidence="4 5">
    <name type="scientific">Kipferlia bialata</name>
    <dbReference type="NCBI Taxonomy" id="797122"/>
    <lineage>
        <taxon>Eukaryota</taxon>
        <taxon>Metamonada</taxon>
        <taxon>Carpediemonas-like organisms</taxon>
        <taxon>Kipferlia</taxon>
    </lineage>
</organism>
<dbReference type="PANTHER" id="PTHR13743">
    <property type="entry name" value="BEIGE/BEACH-RELATED"/>
    <property type="match status" value="1"/>
</dbReference>
<dbReference type="OrthoDB" id="26681at2759"/>
<dbReference type="InterPro" id="IPR036372">
    <property type="entry name" value="BEACH_dom_sf"/>
</dbReference>
<dbReference type="PROSITE" id="PS50197">
    <property type="entry name" value="BEACH"/>
    <property type="match status" value="1"/>
</dbReference>
<evidence type="ECO:0000256" key="2">
    <source>
        <dbReference type="SAM" id="MobiDB-lite"/>
    </source>
</evidence>
<dbReference type="InterPro" id="IPR046851">
    <property type="entry name" value="NBCH_WD40"/>
</dbReference>
<dbReference type="InterPro" id="IPR011048">
    <property type="entry name" value="Haem_d1_sf"/>
</dbReference>
<dbReference type="InterPro" id="IPR036322">
    <property type="entry name" value="WD40_repeat_dom_sf"/>
</dbReference>
<dbReference type="GO" id="GO:0005829">
    <property type="term" value="C:cytosol"/>
    <property type="evidence" value="ECO:0007669"/>
    <property type="project" value="TreeGrafter"/>
</dbReference>
<keyword evidence="1" id="KW-0853">WD repeat</keyword>
<evidence type="ECO:0000313" key="5">
    <source>
        <dbReference type="Proteomes" id="UP000265618"/>
    </source>
</evidence>
<dbReference type="InterPro" id="IPR001680">
    <property type="entry name" value="WD40_rpt"/>
</dbReference>
<reference evidence="4 5" key="1">
    <citation type="journal article" date="2018" name="PLoS ONE">
        <title>The draft genome of Kipferlia bialata reveals reductive genome evolution in fornicate parasites.</title>
        <authorList>
            <person name="Tanifuji G."/>
            <person name="Takabayashi S."/>
            <person name="Kume K."/>
            <person name="Takagi M."/>
            <person name="Nakayama T."/>
            <person name="Kamikawa R."/>
            <person name="Inagaki Y."/>
            <person name="Hashimoto T."/>
        </authorList>
    </citation>
    <scope>NUCLEOTIDE SEQUENCE [LARGE SCALE GENOMIC DNA]</scope>
    <source>
        <strain evidence="4">NY0173</strain>
    </source>
</reference>
<feature type="repeat" description="WD" evidence="1">
    <location>
        <begin position="454"/>
        <end position="485"/>
    </location>
</feature>
<dbReference type="InterPro" id="IPR000409">
    <property type="entry name" value="BEACH_dom"/>
</dbReference>
<dbReference type="GO" id="GO:0008104">
    <property type="term" value="P:intracellular protein localization"/>
    <property type="evidence" value="ECO:0007669"/>
    <property type="project" value="TreeGrafter"/>
</dbReference>
<dbReference type="SMART" id="SM00320">
    <property type="entry name" value="WD40"/>
    <property type="match status" value="4"/>
</dbReference>
<name>A0A9K3CU49_9EUKA</name>
<dbReference type="GO" id="GO:0019901">
    <property type="term" value="F:protein kinase binding"/>
    <property type="evidence" value="ECO:0007669"/>
    <property type="project" value="TreeGrafter"/>
</dbReference>
<dbReference type="GO" id="GO:0016020">
    <property type="term" value="C:membrane"/>
    <property type="evidence" value="ECO:0007669"/>
    <property type="project" value="TreeGrafter"/>
</dbReference>
<feature type="region of interest" description="Disordered" evidence="2">
    <location>
        <begin position="193"/>
        <end position="222"/>
    </location>
</feature>
<keyword evidence="5" id="KW-1185">Reference proteome</keyword>
<dbReference type="PROSITE" id="PS50082">
    <property type="entry name" value="WD_REPEATS_2"/>
    <property type="match status" value="1"/>
</dbReference>
<feature type="domain" description="BEACH" evidence="3">
    <location>
        <begin position="1"/>
        <end position="167"/>
    </location>
</feature>
<dbReference type="Pfam" id="PF02138">
    <property type="entry name" value="Beach"/>
    <property type="match status" value="1"/>
</dbReference>
<dbReference type="SUPFAM" id="SSF51004">
    <property type="entry name" value="C-terminal (heme d1) domain of cytochrome cd1-nitrite reductase"/>
    <property type="match status" value="1"/>
</dbReference>
<dbReference type="SUPFAM" id="SSF50978">
    <property type="entry name" value="WD40 repeat-like"/>
    <property type="match status" value="1"/>
</dbReference>
<dbReference type="InterPro" id="IPR050865">
    <property type="entry name" value="BEACH_Domain"/>
</dbReference>
<dbReference type="EMBL" id="BDIP01000735">
    <property type="protein sequence ID" value="GIQ82552.1"/>
    <property type="molecule type" value="Genomic_DNA"/>
</dbReference>
<dbReference type="PROSITE" id="PS50294">
    <property type="entry name" value="WD_REPEATS_REGION"/>
    <property type="match status" value="1"/>
</dbReference>
<accession>A0A9K3CU49</accession>
<protein>
    <recommendedName>
        <fullName evidence="3">BEACH domain-containing protein</fullName>
    </recommendedName>
</protein>
<dbReference type="SMART" id="SM01026">
    <property type="entry name" value="Beach"/>
    <property type="match status" value="1"/>
</dbReference>